<organism evidence="1 2">
    <name type="scientific">Methanosarcina mazei Tuc01</name>
    <dbReference type="NCBI Taxonomy" id="1236903"/>
    <lineage>
        <taxon>Archaea</taxon>
        <taxon>Methanobacteriati</taxon>
        <taxon>Methanobacteriota</taxon>
        <taxon>Stenosarchaea group</taxon>
        <taxon>Methanomicrobia</taxon>
        <taxon>Methanosarcinales</taxon>
        <taxon>Methanosarcinaceae</taxon>
        <taxon>Methanosarcina</taxon>
    </lineage>
</organism>
<evidence type="ECO:0000313" key="1">
    <source>
        <dbReference type="EMBL" id="AGF97006.1"/>
    </source>
</evidence>
<protein>
    <submittedName>
        <fullName evidence="1">Uncharacterized protein</fullName>
    </submittedName>
</protein>
<dbReference type="KEGG" id="mmaz:MmTuc01_1651"/>
<gene>
    <name evidence="1" type="ORF">MmTuc01_1651</name>
</gene>
<reference evidence="1 2" key="1">
    <citation type="journal article" date="2013" name="Genome Announc.">
        <title>Complete Genome of a Methanosarcina mazei Strain Isolated from Sediment Samples from an Amazonian Flooded Area.</title>
        <authorList>
            <person name="Assis das Gracas D."/>
            <person name="Thiago Juca Ramos R."/>
            <person name="Vieira Araujo A.C."/>
            <person name="Zahlouth R."/>
            <person name="Ribeiro Carneiro A."/>
            <person name="Souza Lopes T."/>
            <person name="Azevedo Barauna R."/>
            <person name="Azevedo V."/>
            <person name="Cruz Schneider M.P."/>
            <person name="Pellizari V.H."/>
            <person name="Silva A."/>
        </authorList>
    </citation>
    <scope>NUCLEOTIDE SEQUENCE [LARGE SCALE GENOMIC DNA]</scope>
    <source>
        <strain evidence="1 2">Tuc01</strain>
    </source>
</reference>
<dbReference type="BioCyc" id="MMAZ1236903:G139K-1575-MONOMER"/>
<dbReference type="Proteomes" id="UP000011718">
    <property type="component" value="Chromosome"/>
</dbReference>
<dbReference type="HOGENOM" id="CLU_3322969_0_0_2"/>
<proteinExistence type="predicted"/>
<accession>M1PXL3</accession>
<evidence type="ECO:0000313" key="2">
    <source>
        <dbReference type="Proteomes" id="UP000011718"/>
    </source>
</evidence>
<name>M1PXL3_METMZ</name>
<sequence>MEAHYSLAVENGKAEIFRSPAEYAGDISQDAYKAAPGT</sequence>
<dbReference type="EMBL" id="CP004144">
    <property type="protein sequence ID" value="AGF97006.1"/>
    <property type="molecule type" value="Genomic_DNA"/>
</dbReference>
<dbReference type="AlphaFoldDB" id="M1PXL3"/>